<organism evidence="2">
    <name type="scientific">marine sediment metagenome</name>
    <dbReference type="NCBI Taxonomy" id="412755"/>
    <lineage>
        <taxon>unclassified sequences</taxon>
        <taxon>metagenomes</taxon>
        <taxon>ecological metagenomes</taxon>
    </lineage>
</organism>
<dbReference type="InterPro" id="IPR013783">
    <property type="entry name" value="Ig-like_fold"/>
</dbReference>
<feature type="domain" description="PKD" evidence="1">
    <location>
        <begin position="56"/>
        <end position="120"/>
    </location>
</feature>
<evidence type="ECO:0000313" key="2">
    <source>
        <dbReference type="EMBL" id="GAG16476.1"/>
    </source>
</evidence>
<dbReference type="InterPro" id="IPR022409">
    <property type="entry name" value="PKD/Chitinase_dom"/>
</dbReference>
<dbReference type="GO" id="GO:0031410">
    <property type="term" value="C:cytoplasmic vesicle"/>
    <property type="evidence" value="ECO:0007669"/>
    <property type="project" value="TreeGrafter"/>
</dbReference>
<feature type="domain" description="PKD" evidence="1">
    <location>
        <begin position="127"/>
        <end position="208"/>
    </location>
</feature>
<sequence>SHQIALSKSGYQDWRRAIFVIAGLTRTINARLESIGPVNRRPIASFIASPGFSTWVHFDASTSTDPDGSIVSYNWDFGDGKSGSGVSDWHWYGGPGVYTVTLTVTDDDGATDTEVRTIQVGPTNQPPVASFTFDPTNPVVGGWVKFDATSSYDTDGNIATYAWNFGDGKSGSGSTDWNQYTAAGVYTVTLTVTDNDGATDTEVRTIQVGPTNQPPVASFSYLPLNPVVGAQVLFNANTSYDPDGTIVSYRWNFGDGSISGPS</sequence>
<dbReference type="Pfam" id="PF18911">
    <property type="entry name" value="PKD_4"/>
    <property type="match status" value="3"/>
</dbReference>
<dbReference type="PANTHER" id="PTHR46182:SF2">
    <property type="entry name" value="FI19480P1"/>
    <property type="match status" value="1"/>
</dbReference>
<feature type="non-terminal residue" evidence="2">
    <location>
        <position position="262"/>
    </location>
</feature>
<dbReference type="GO" id="GO:0001764">
    <property type="term" value="P:neuron migration"/>
    <property type="evidence" value="ECO:0007669"/>
    <property type="project" value="TreeGrafter"/>
</dbReference>
<accession>X0WUU3</accession>
<protein>
    <recommendedName>
        <fullName evidence="1">PKD domain-containing protein</fullName>
    </recommendedName>
</protein>
<dbReference type="InterPro" id="IPR035986">
    <property type="entry name" value="PKD_dom_sf"/>
</dbReference>
<dbReference type="PROSITE" id="PS50093">
    <property type="entry name" value="PKD"/>
    <property type="match status" value="3"/>
</dbReference>
<dbReference type="SMART" id="SM00089">
    <property type="entry name" value="PKD"/>
    <property type="match status" value="2"/>
</dbReference>
<comment type="caution">
    <text evidence="2">The sequence shown here is derived from an EMBL/GenBank/DDBJ whole genome shotgun (WGS) entry which is preliminary data.</text>
</comment>
<feature type="domain" description="PKD" evidence="1">
    <location>
        <begin position="215"/>
        <end position="262"/>
    </location>
</feature>
<dbReference type="AlphaFoldDB" id="X0WUU3"/>
<evidence type="ECO:0000259" key="1">
    <source>
        <dbReference type="PROSITE" id="PS50093"/>
    </source>
</evidence>
<gene>
    <name evidence="2" type="ORF">S01H1_48709</name>
</gene>
<dbReference type="SUPFAM" id="SSF49299">
    <property type="entry name" value="PKD domain"/>
    <property type="match status" value="3"/>
</dbReference>
<dbReference type="GO" id="GO:0016020">
    <property type="term" value="C:membrane"/>
    <property type="evidence" value="ECO:0007669"/>
    <property type="project" value="TreeGrafter"/>
</dbReference>
<feature type="non-terminal residue" evidence="2">
    <location>
        <position position="1"/>
    </location>
</feature>
<reference evidence="2" key="1">
    <citation type="journal article" date="2014" name="Front. Microbiol.">
        <title>High frequency of phylogenetically diverse reductive dehalogenase-homologous genes in deep subseafloor sedimentary metagenomes.</title>
        <authorList>
            <person name="Kawai M."/>
            <person name="Futagami T."/>
            <person name="Toyoda A."/>
            <person name="Takaki Y."/>
            <person name="Nishi S."/>
            <person name="Hori S."/>
            <person name="Arai W."/>
            <person name="Tsubouchi T."/>
            <person name="Morono Y."/>
            <person name="Uchiyama I."/>
            <person name="Ito T."/>
            <person name="Fujiyama A."/>
            <person name="Inagaki F."/>
            <person name="Takami H."/>
        </authorList>
    </citation>
    <scope>NUCLEOTIDE SEQUENCE</scope>
    <source>
        <strain evidence="2">Expedition CK06-06</strain>
    </source>
</reference>
<name>X0WUU3_9ZZZZ</name>
<dbReference type="InterPro" id="IPR029865">
    <property type="entry name" value="KIAA0319-like"/>
</dbReference>
<dbReference type="InterPro" id="IPR000601">
    <property type="entry name" value="PKD_dom"/>
</dbReference>
<dbReference type="PANTHER" id="PTHR46182">
    <property type="entry name" value="FI19480P1"/>
    <property type="match status" value="1"/>
</dbReference>
<dbReference type="Gene3D" id="2.60.40.10">
    <property type="entry name" value="Immunoglobulins"/>
    <property type="match status" value="3"/>
</dbReference>
<dbReference type="CDD" id="cd00146">
    <property type="entry name" value="PKD"/>
    <property type="match status" value="3"/>
</dbReference>
<proteinExistence type="predicted"/>
<dbReference type="EMBL" id="BARS01031287">
    <property type="protein sequence ID" value="GAG16476.1"/>
    <property type="molecule type" value="Genomic_DNA"/>
</dbReference>